<reference evidence="2" key="1">
    <citation type="submission" date="2022-07" db="EMBL/GenBank/DDBJ databases">
        <title>Genome analysis of Parmales, a sister group of diatoms, reveals the evolutionary specialization of diatoms from phago-mixotrophs to photoautotrophs.</title>
        <authorList>
            <person name="Ban H."/>
            <person name="Sato S."/>
            <person name="Yoshikawa S."/>
            <person name="Kazumasa Y."/>
            <person name="Nakamura Y."/>
            <person name="Ichinomiya M."/>
            <person name="Saitoh K."/>
            <person name="Sato N."/>
            <person name="Blanc-Mathieu R."/>
            <person name="Endo H."/>
            <person name="Kuwata A."/>
            <person name="Ogata H."/>
        </authorList>
    </citation>
    <scope>NUCLEOTIDE SEQUENCE</scope>
</reference>
<evidence type="ECO:0000259" key="1">
    <source>
        <dbReference type="Pfam" id="PF18599"/>
    </source>
</evidence>
<dbReference type="InterPro" id="IPR040703">
    <property type="entry name" value="LCIB/C_CA"/>
</dbReference>
<organism evidence="2 3">
    <name type="scientific">Triparma retinervis</name>
    <dbReference type="NCBI Taxonomy" id="2557542"/>
    <lineage>
        <taxon>Eukaryota</taxon>
        <taxon>Sar</taxon>
        <taxon>Stramenopiles</taxon>
        <taxon>Ochrophyta</taxon>
        <taxon>Bolidophyceae</taxon>
        <taxon>Parmales</taxon>
        <taxon>Triparmaceae</taxon>
        <taxon>Triparma</taxon>
    </lineage>
</organism>
<dbReference type="Proteomes" id="UP001165082">
    <property type="component" value="Unassembled WGS sequence"/>
</dbReference>
<gene>
    <name evidence="2" type="ORF">TrRE_jg13331</name>
</gene>
<comment type="caution">
    <text evidence="2">The sequence shown here is derived from an EMBL/GenBank/DDBJ whole genome shotgun (WGS) entry which is preliminary data.</text>
</comment>
<proteinExistence type="predicted"/>
<sequence>RLKVPKKETRNVELRGEARLLQELTAGVSSVFPNILPLRTFIEETTRVLSSLGFTRSNSLCAVGLSRDSLAGPLLSSLSSAWGPPYVTHSLGAQCNVGSTGLHTMLLHAPLKDSRSRTKIVVFTGPNLACNQDGEAGWMYRANRPEPVPTCGELGAFVEGLKGGRYKLAGAADPTGLDTGGVRVEELD</sequence>
<evidence type="ECO:0000313" key="3">
    <source>
        <dbReference type="Proteomes" id="UP001165082"/>
    </source>
</evidence>
<feature type="non-terminal residue" evidence="2">
    <location>
        <position position="188"/>
    </location>
</feature>
<dbReference type="PANTHER" id="PTHR38016">
    <property type="entry name" value="UNNAMED PRODUCT"/>
    <property type="match status" value="1"/>
</dbReference>
<accession>A0A9W7E7X8</accession>
<dbReference type="AlphaFoldDB" id="A0A9W7E7X8"/>
<keyword evidence="3" id="KW-1185">Reference proteome</keyword>
<name>A0A9W7E7X8_9STRA</name>
<feature type="non-terminal residue" evidence="2">
    <location>
        <position position="1"/>
    </location>
</feature>
<dbReference type="EMBL" id="BRXZ01002706">
    <property type="protein sequence ID" value="GMH68375.1"/>
    <property type="molecule type" value="Genomic_DNA"/>
</dbReference>
<protein>
    <recommendedName>
        <fullName evidence="1">Limiting CO2-inducible protein B/C beta carbonyic anhydrase domain-containing protein</fullName>
    </recommendedName>
</protein>
<dbReference type="PANTHER" id="PTHR38016:SF1">
    <property type="entry name" value="LIMITING CO2-INDUCIBLE PROTEIN B_C BETA CARBONYIC ANHYDRASE DOMAIN-CONTAINING PROTEIN"/>
    <property type="match status" value="1"/>
</dbReference>
<dbReference type="Pfam" id="PF18599">
    <property type="entry name" value="LCIB_C_CA"/>
    <property type="match status" value="1"/>
</dbReference>
<evidence type="ECO:0000313" key="2">
    <source>
        <dbReference type="EMBL" id="GMH68375.1"/>
    </source>
</evidence>
<dbReference type="OrthoDB" id="189156at2759"/>
<feature type="domain" description="Limiting CO2-inducible protein B/C beta carbonyic anhydrase" evidence="1">
    <location>
        <begin position="36"/>
        <end position="168"/>
    </location>
</feature>